<sequence length="323" mass="35557">ELKDKFEPREEAKRLSMADRVDRLDRLRKSLPGMTIDTWLEPSHALVDKAVSFAEEQCLGPLELSKCTSREAEMRSEKRDPVTFKLEQLNIKVTKNHAAVTADTSTDLHVRTCMQRRALAFHMAGIATFTVLDKVISRFFGHMMRPVYPGQHPVALRQVVDADKTLWVLVSQETRGKALTSGSPLPIDAAVDSLKDAPEVSFALMPRAHGSGHVPPPPKLTADTEAPDALTRAKRRRLAKAAKMKAAKDAAKDAAASSTATGGKGAGKGIDIPPGAKTRDEQGRPICFRYNRKACDQSKEKCSRGYHVCWFCLKPHAGADHKE</sequence>
<keyword evidence="3" id="KW-1185">Reference proteome</keyword>
<feature type="region of interest" description="Disordered" evidence="1">
    <location>
        <begin position="250"/>
        <end position="282"/>
    </location>
</feature>
<evidence type="ECO:0000313" key="2">
    <source>
        <dbReference type="EMBL" id="CAE7911722.1"/>
    </source>
</evidence>
<evidence type="ECO:0000313" key="3">
    <source>
        <dbReference type="Proteomes" id="UP000601435"/>
    </source>
</evidence>
<dbReference type="Proteomes" id="UP000601435">
    <property type="component" value="Unassembled WGS sequence"/>
</dbReference>
<evidence type="ECO:0000256" key="1">
    <source>
        <dbReference type="SAM" id="MobiDB-lite"/>
    </source>
</evidence>
<name>A0A813BM33_9DINO</name>
<dbReference type="EMBL" id="CAJNJA010074211">
    <property type="protein sequence ID" value="CAE7911722.1"/>
    <property type="molecule type" value="Genomic_DNA"/>
</dbReference>
<evidence type="ECO:0008006" key="4">
    <source>
        <dbReference type="Google" id="ProtNLM"/>
    </source>
</evidence>
<protein>
    <recommendedName>
        <fullName evidence="4">C3H1-type domain-containing protein</fullName>
    </recommendedName>
</protein>
<accession>A0A813BM33</accession>
<gene>
    <name evidence="2" type="ORF">SNEC2469_LOCUS31096</name>
</gene>
<dbReference type="OrthoDB" id="10320871at2759"/>
<organism evidence="2 3">
    <name type="scientific">Symbiodinium necroappetens</name>
    <dbReference type="NCBI Taxonomy" id="1628268"/>
    <lineage>
        <taxon>Eukaryota</taxon>
        <taxon>Sar</taxon>
        <taxon>Alveolata</taxon>
        <taxon>Dinophyceae</taxon>
        <taxon>Suessiales</taxon>
        <taxon>Symbiodiniaceae</taxon>
        <taxon>Symbiodinium</taxon>
    </lineage>
</organism>
<proteinExistence type="predicted"/>
<dbReference type="AlphaFoldDB" id="A0A813BM33"/>
<comment type="caution">
    <text evidence="2">The sequence shown here is derived from an EMBL/GenBank/DDBJ whole genome shotgun (WGS) entry which is preliminary data.</text>
</comment>
<reference evidence="2" key="1">
    <citation type="submission" date="2021-02" db="EMBL/GenBank/DDBJ databases">
        <authorList>
            <person name="Dougan E. K."/>
            <person name="Rhodes N."/>
            <person name="Thang M."/>
            <person name="Chan C."/>
        </authorList>
    </citation>
    <scope>NUCLEOTIDE SEQUENCE</scope>
</reference>
<feature type="non-terminal residue" evidence="2">
    <location>
        <position position="1"/>
    </location>
</feature>